<keyword evidence="1" id="KW-1133">Transmembrane helix</keyword>
<protein>
    <submittedName>
        <fullName evidence="2">Uncharacterized protein</fullName>
    </submittedName>
</protein>
<feature type="transmembrane region" description="Helical" evidence="1">
    <location>
        <begin position="29"/>
        <end position="49"/>
    </location>
</feature>
<name>A0A3E1IW06_GARVA</name>
<evidence type="ECO:0000313" key="2">
    <source>
        <dbReference type="EMBL" id="RFD77149.1"/>
    </source>
</evidence>
<dbReference type="AlphaFoldDB" id="A0A3E1IW06"/>
<evidence type="ECO:0000313" key="3">
    <source>
        <dbReference type="Proteomes" id="UP000258533"/>
    </source>
</evidence>
<comment type="caution">
    <text evidence="2">The sequence shown here is derived from an EMBL/GenBank/DDBJ whole genome shotgun (WGS) entry which is preliminary data.</text>
</comment>
<reference evidence="2 3" key="1">
    <citation type="submission" date="2016-02" db="EMBL/GenBank/DDBJ databases">
        <title>Gardnerella vaginalis Subgroups Defined by cpn60 Sequencing and Sialidase Activity in Isolates from Canada, Belgium and Kenya.</title>
        <authorList>
            <person name="Schellenberg J."/>
            <person name="Paramel Jayaprakash T."/>
            <person name="Withana Gamage N."/>
            <person name="Patterson M.H."/>
            <person name="Vaneechoutte M."/>
            <person name="Hill J.E."/>
        </authorList>
    </citation>
    <scope>NUCLEOTIDE SEQUENCE [LARGE SCALE GENOMIC DNA]</scope>
    <source>
        <strain evidence="2 3">N144</strain>
    </source>
</reference>
<keyword evidence="1" id="KW-0812">Transmembrane</keyword>
<proteinExistence type="predicted"/>
<organism evidence="2 3">
    <name type="scientific">Gardnerella vaginalis</name>
    <dbReference type="NCBI Taxonomy" id="2702"/>
    <lineage>
        <taxon>Bacteria</taxon>
        <taxon>Bacillati</taxon>
        <taxon>Actinomycetota</taxon>
        <taxon>Actinomycetes</taxon>
        <taxon>Bifidobacteriales</taxon>
        <taxon>Bifidobacteriaceae</taxon>
        <taxon>Gardnerella</taxon>
    </lineage>
</organism>
<dbReference type="EMBL" id="LRTT01000001">
    <property type="protein sequence ID" value="RFD77149.1"/>
    <property type="molecule type" value="Genomic_DNA"/>
</dbReference>
<feature type="transmembrane region" description="Helical" evidence="1">
    <location>
        <begin position="86"/>
        <end position="106"/>
    </location>
</feature>
<dbReference type="Proteomes" id="UP000258533">
    <property type="component" value="Unassembled WGS sequence"/>
</dbReference>
<feature type="transmembrane region" description="Helical" evidence="1">
    <location>
        <begin position="129"/>
        <end position="149"/>
    </location>
</feature>
<dbReference type="RefSeq" id="WP_116689339.1">
    <property type="nucleotide sequence ID" value="NZ_CP083169.1"/>
</dbReference>
<accession>A0A3E1IW06</accession>
<feature type="transmembrane region" description="Helical" evidence="1">
    <location>
        <begin position="55"/>
        <end position="79"/>
    </location>
</feature>
<sequence length="163" mass="18218">MCESPAPEYNNIPQDKDGVLSRALPIARYAIFALLLAGAFLLAFAWYRGTHSKGYTVVACSALWFSVIVPFITLIVLCVFVRGWRLIVGSTICVLLIASFFGFIALQNQIMEFLNVPATNPWFEFTCSASLKIATVSFVIMCCVSVFLIRRNATREIKYNARD</sequence>
<evidence type="ECO:0000256" key="1">
    <source>
        <dbReference type="SAM" id="Phobius"/>
    </source>
</evidence>
<keyword evidence="1" id="KW-0472">Membrane</keyword>
<gene>
    <name evidence="2" type="ORF">AXE73_00550</name>
</gene>